<keyword evidence="5" id="KW-1185">Reference proteome</keyword>
<dbReference type="EMBL" id="FOVF01000031">
    <property type="protein sequence ID" value="SFN56220.1"/>
    <property type="molecule type" value="Genomic_DNA"/>
</dbReference>
<dbReference type="PANTHER" id="PTHR40940:SF1">
    <property type="entry name" value="PROTEIN BATD"/>
    <property type="match status" value="1"/>
</dbReference>
<feature type="region of interest" description="Disordered" evidence="1">
    <location>
        <begin position="545"/>
        <end position="565"/>
    </location>
</feature>
<dbReference type="InterPro" id="IPR057699">
    <property type="entry name" value="DUF7939"/>
</dbReference>
<sequence length="565" mass="60524">MNIRRMAVVMLLLLSSTHAFADSTARAWLDRNSMQLGETVTLNVETDDSSAGEPDFSALLGDFNSLGTQSSRQISMTNGSTSAKTVWAIGLEPKHAGTLTIPAFTVGGVQTDPLTLTVLPAPAGAQGKPGDNVFIEVTADPLTPYVQQQVHYTAKLYFSVDLSDGSLDEPATSGAVVQKLGRDKRYVATVGGSRYQVLERNYALTPEQSGSLEVPALVFRGSAVDNSDPIGFFRRGRTVSARSDAIQLEVRAKPASWGSQPWLPAASLSLTEETPLPSQATVGEPLTRTIRLRAQGLGFEQLPELELEEKPAGTEIYPDKPDTRTRDDGNWIYGERTRKFAIVPTKAGKLVLPEVAVVWWNTAKEQIERTVLPTHEIDVLPAATSASAPSPADSASTSAPAVESAAPATVVYPAADTGAAARTWRGISAVLAMAWLITLVLWYKSRHADTGSSTGPAASKQVPSRSTFMRACAMGDLVGAERALVAWAKSERPGVRNIGELIAQLTDEGQRDALEELVRMRYAGASSEGLGARLSRSLRGGFAWDKAQPDAARSEALPPLYPDRR</sequence>
<dbReference type="STRING" id="578942.SAMN05216289_13115"/>
<gene>
    <name evidence="4" type="ORF">SAMN05216289_13115</name>
</gene>
<evidence type="ECO:0000256" key="1">
    <source>
        <dbReference type="SAM" id="MobiDB-lite"/>
    </source>
</evidence>
<name>A0A1I5A1I2_9GAMM</name>
<protein>
    <submittedName>
        <fullName evidence="4">Oxygen tolerance</fullName>
    </submittedName>
</protein>
<feature type="signal peptide" evidence="2">
    <location>
        <begin position="1"/>
        <end position="21"/>
    </location>
</feature>
<feature type="domain" description="DUF7939" evidence="3">
    <location>
        <begin position="467"/>
        <end position="537"/>
    </location>
</feature>
<feature type="chain" id="PRO_5011613024" evidence="2">
    <location>
        <begin position="22"/>
        <end position="565"/>
    </location>
</feature>
<evidence type="ECO:0000313" key="5">
    <source>
        <dbReference type="Proteomes" id="UP000198575"/>
    </source>
</evidence>
<accession>A0A1I5A1I2</accession>
<dbReference type="PANTHER" id="PTHR40940">
    <property type="entry name" value="PROTEIN BATD-RELATED"/>
    <property type="match status" value="1"/>
</dbReference>
<dbReference type="OrthoDB" id="5293418at2"/>
<proteinExistence type="predicted"/>
<reference evidence="4 5" key="1">
    <citation type="submission" date="2016-10" db="EMBL/GenBank/DDBJ databases">
        <authorList>
            <person name="de Groot N.N."/>
        </authorList>
    </citation>
    <scope>NUCLEOTIDE SEQUENCE [LARGE SCALE GENOMIC DNA]</scope>
    <source>
        <strain evidence="4 5">CGMCC 1.7659</strain>
    </source>
</reference>
<dbReference type="InterPro" id="IPR025738">
    <property type="entry name" value="BatD"/>
</dbReference>
<dbReference type="Proteomes" id="UP000198575">
    <property type="component" value="Unassembled WGS sequence"/>
</dbReference>
<evidence type="ECO:0000256" key="2">
    <source>
        <dbReference type="SAM" id="SignalP"/>
    </source>
</evidence>
<dbReference type="AlphaFoldDB" id="A0A1I5A1I2"/>
<keyword evidence="2" id="KW-0732">Signal</keyword>
<dbReference type="Pfam" id="PF13584">
    <property type="entry name" value="BatD"/>
    <property type="match status" value="1"/>
</dbReference>
<dbReference type="RefSeq" id="WP_092409967.1">
    <property type="nucleotide sequence ID" value="NZ_FOVF01000031.1"/>
</dbReference>
<dbReference type="Pfam" id="PF25607">
    <property type="entry name" value="DUF7939"/>
    <property type="match status" value="1"/>
</dbReference>
<organism evidence="4 5">
    <name type="scientific">Dokdonella immobilis</name>
    <dbReference type="NCBI Taxonomy" id="578942"/>
    <lineage>
        <taxon>Bacteria</taxon>
        <taxon>Pseudomonadati</taxon>
        <taxon>Pseudomonadota</taxon>
        <taxon>Gammaproteobacteria</taxon>
        <taxon>Lysobacterales</taxon>
        <taxon>Rhodanobacteraceae</taxon>
        <taxon>Dokdonella</taxon>
    </lineage>
</organism>
<evidence type="ECO:0000313" key="4">
    <source>
        <dbReference type="EMBL" id="SFN56220.1"/>
    </source>
</evidence>
<evidence type="ECO:0000259" key="3">
    <source>
        <dbReference type="Pfam" id="PF25607"/>
    </source>
</evidence>